<evidence type="ECO:0000313" key="3">
    <source>
        <dbReference type="Proteomes" id="UP000324897"/>
    </source>
</evidence>
<evidence type="ECO:0000256" key="1">
    <source>
        <dbReference type="SAM" id="MobiDB-lite"/>
    </source>
</evidence>
<dbReference type="AlphaFoldDB" id="A0A5J9TFN7"/>
<comment type="caution">
    <text evidence="2">The sequence shown here is derived from an EMBL/GenBank/DDBJ whole genome shotgun (WGS) entry which is preliminary data.</text>
</comment>
<sequence>MVNEWLKAAPHPYRGKDADHLLAPDAAEDDLEERHMLYAPALQQSRGDEEITSLSNSSMPEHTHAGAK</sequence>
<feature type="non-terminal residue" evidence="2">
    <location>
        <position position="1"/>
    </location>
</feature>
<accession>A0A5J9TFN7</accession>
<evidence type="ECO:0000313" key="2">
    <source>
        <dbReference type="EMBL" id="TVU09441.1"/>
    </source>
</evidence>
<organism evidence="2 3">
    <name type="scientific">Eragrostis curvula</name>
    <name type="common">weeping love grass</name>
    <dbReference type="NCBI Taxonomy" id="38414"/>
    <lineage>
        <taxon>Eukaryota</taxon>
        <taxon>Viridiplantae</taxon>
        <taxon>Streptophyta</taxon>
        <taxon>Embryophyta</taxon>
        <taxon>Tracheophyta</taxon>
        <taxon>Spermatophyta</taxon>
        <taxon>Magnoliopsida</taxon>
        <taxon>Liliopsida</taxon>
        <taxon>Poales</taxon>
        <taxon>Poaceae</taxon>
        <taxon>PACMAD clade</taxon>
        <taxon>Chloridoideae</taxon>
        <taxon>Eragrostideae</taxon>
        <taxon>Eragrostidinae</taxon>
        <taxon>Eragrostis</taxon>
    </lineage>
</organism>
<reference evidence="2 3" key="1">
    <citation type="journal article" date="2019" name="Sci. Rep.">
        <title>A high-quality genome of Eragrostis curvula grass provides insights into Poaceae evolution and supports new strategies to enhance forage quality.</title>
        <authorList>
            <person name="Carballo J."/>
            <person name="Santos B.A.C.M."/>
            <person name="Zappacosta D."/>
            <person name="Garbus I."/>
            <person name="Selva J.P."/>
            <person name="Gallo C.A."/>
            <person name="Diaz A."/>
            <person name="Albertini E."/>
            <person name="Caccamo M."/>
            <person name="Echenique V."/>
        </authorList>
    </citation>
    <scope>NUCLEOTIDE SEQUENCE [LARGE SCALE GENOMIC DNA]</scope>
    <source>
        <strain evidence="3">cv. Victoria</strain>
        <tissue evidence="2">Leaf</tissue>
    </source>
</reference>
<feature type="region of interest" description="Disordered" evidence="1">
    <location>
        <begin position="39"/>
        <end position="68"/>
    </location>
</feature>
<keyword evidence="3" id="KW-1185">Reference proteome</keyword>
<gene>
    <name evidence="2" type="ORF">EJB05_42913</name>
</gene>
<dbReference type="Proteomes" id="UP000324897">
    <property type="component" value="Chromosome 3"/>
</dbReference>
<protein>
    <submittedName>
        <fullName evidence="2">Uncharacterized protein</fullName>
    </submittedName>
</protein>
<proteinExistence type="predicted"/>
<name>A0A5J9TFN7_9POAL</name>
<dbReference type="Gramene" id="TVU09441">
    <property type="protein sequence ID" value="TVU09441"/>
    <property type="gene ID" value="EJB05_42913"/>
</dbReference>
<dbReference type="EMBL" id="RWGY01000039">
    <property type="protein sequence ID" value="TVU09441.1"/>
    <property type="molecule type" value="Genomic_DNA"/>
</dbReference>